<dbReference type="InterPro" id="IPR016181">
    <property type="entry name" value="Acyl_CoA_acyltransferase"/>
</dbReference>
<dbReference type="PROSITE" id="PS51186">
    <property type="entry name" value="GNAT"/>
    <property type="match status" value="1"/>
</dbReference>
<dbReference type="Proteomes" id="UP000184432">
    <property type="component" value="Unassembled WGS sequence"/>
</dbReference>
<accession>A0A1M6BH91</accession>
<evidence type="ECO:0000313" key="3">
    <source>
        <dbReference type="Proteomes" id="UP000184432"/>
    </source>
</evidence>
<dbReference type="SUPFAM" id="SSF55729">
    <property type="entry name" value="Acyl-CoA N-acyltransferases (Nat)"/>
    <property type="match status" value="1"/>
</dbReference>
<dbReference type="GO" id="GO:0016747">
    <property type="term" value="F:acyltransferase activity, transferring groups other than amino-acyl groups"/>
    <property type="evidence" value="ECO:0007669"/>
    <property type="project" value="InterPro"/>
</dbReference>
<keyword evidence="2" id="KW-0808">Transferase</keyword>
<evidence type="ECO:0000259" key="1">
    <source>
        <dbReference type="PROSITE" id="PS51186"/>
    </source>
</evidence>
<dbReference type="OrthoDB" id="9787920at2"/>
<evidence type="ECO:0000313" key="2">
    <source>
        <dbReference type="EMBL" id="SHI47843.1"/>
    </source>
</evidence>
<dbReference type="CDD" id="cd04301">
    <property type="entry name" value="NAT_SF"/>
    <property type="match status" value="1"/>
</dbReference>
<dbReference type="EMBL" id="FQYP01000001">
    <property type="protein sequence ID" value="SHI47843.1"/>
    <property type="molecule type" value="Genomic_DNA"/>
</dbReference>
<dbReference type="STRING" id="570521.SAMN04488508_101817"/>
<dbReference type="InterPro" id="IPR000182">
    <property type="entry name" value="GNAT_dom"/>
</dbReference>
<feature type="domain" description="N-acetyltransferase" evidence="1">
    <location>
        <begin position="1"/>
        <end position="139"/>
    </location>
</feature>
<proteinExistence type="predicted"/>
<reference evidence="3" key="1">
    <citation type="submission" date="2016-11" db="EMBL/GenBank/DDBJ databases">
        <authorList>
            <person name="Varghese N."/>
            <person name="Submissions S."/>
        </authorList>
    </citation>
    <scope>NUCLEOTIDE SEQUENCE [LARGE SCALE GENOMIC DNA]</scope>
    <source>
        <strain evidence="3">DSM 22623</strain>
    </source>
</reference>
<dbReference type="Pfam" id="PF13508">
    <property type="entry name" value="Acetyltransf_7"/>
    <property type="match status" value="1"/>
</dbReference>
<dbReference type="Gene3D" id="3.40.630.30">
    <property type="match status" value="1"/>
</dbReference>
<protein>
    <submittedName>
        <fullName evidence="2">Acetyltransferase (GNAT) family protein</fullName>
    </submittedName>
</protein>
<sequence>MKITTCTRDEARQIVDGINQYNLNHVPAVLQENWTPIDYVLKNKEDQVIGGILAGIGYWAGLEIKILWVHEDYRQQGLGTKLLQKAEQEAIIHGATLSSLDTFDFQAEQFYLKNGYQEFGRLANFPEGHQRIYLSKKLSK</sequence>
<organism evidence="2 3">
    <name type="scientific">Aquimarina spongiae</name>
    <dbReference type="NCBI Taxonomy" id="570521"/>
    <lineage>
        <taxon>Bacteria</taxon>
        <taxon>Pseudomonadati</taxon>
        <taxon>Bacteroidota</taxon>
        <taxon>Flavobacteriia</taxon>
        <taxon>Flavobacteriales</taxon>
        <taxon>Flavobacteriaceae</taxon>
        <taxon>Aquimarina</taxon>
    </lineage>
</organism>
<gene>
    <name evidence="2" type="ORF">SAMN04488508_101817</name>
</gene>
<name>A0A1M6BH91_9FLAO</name>
<dbReference type="AlphaFoldDB" id="A0A1M6BH91"/>
<keyword evidence="3" id="KW-1185">Reference proteome</keyword>
<dbReference type="RefSeq" id="WP_073314129.1">
    <property type="nucleotide sequence ID" value="NZ_FQYP01000001.1"/>
</dbReference>